<dbReference type="AlphaFoldDB" id="A0A7G5H5I4"/>
<name>A0A7G5H5I4_9BACT</name>
<reference evidence="1 2" key="1">
    <citation type="submission" date="2020-07" db="EMBL/GenBank/DDBJ databases">
        <title>Spirosoma foliorum sp. nov., isolated from the leaves on the Nejang mountain Korea, Republic of.</title>
        <authorList>
            <person name="Ho H."/>
            <person name="Lee Y.-J."/>
            <person name="Nurcahyanto D.-A."/>
            <person name="Kim S.-G."/>
        </authorList>
    </citation>
    <scope>NUCLEOTIDE SEQUENCE [LARGE SCALE GENOMIC DNA]</scope>
    <source>
        <strain evidence="1 2">PL0136</strain>
    </source>
</reference>
<dbReference type="RefSeq" id="WP_182463745.1">
    <property type="nucleotide sequence ID" value="NZ_CP059732.1"/>
</dbReference>
<gene>
    <name evidence="1" type="ORF">H3H32_16535</name>
</gene>
<organism evidence="1 2">
    <name type="scientific">Spirosoma foliorum</name>
    <dbReference type="NCBI Taxonomy" id="2710596"/>
    <lineage>
        <taxon>Bacteria</taxon>
        <taxon>Pseudomonadati</taxon>
        <taxon>Bacteroidota</taxon>
        <taxon>Cytophagia</taxon>
        <taxon>Cytophagales</taxon>
        <taxon>Cytophagaceae</taxon>
        <taxon>Spirosoma</taxon>
    </lineage>
</organism>
<sequence>MKFLLGIIAAIVVVAFVAADTVPYVTYPTTNRIVYSTNAIELQDSTTKYVATIEKGTVRVLTRGTGVGATAAFIDPHGQAVLWKGTVASIRIVGIANSDSLKVLSLKSTPFK</sequence>
<proteinExistence type="predicted"/>
<protein>
    <submittedName>
        <fullName evidence="1">Uncharacterized protein</fullName>
    </submittedName>
</protein>
<evidence type="ECO:0000313" key="2">
    <source>
        <dbReference type="Proteomes" id="UP000515369"/>
    </source>
</evidence>
<dbReference type="Proteomes" id="UP000515369">
    <property type="component" value="Chromosome"/>
</dbReference>
<dbReference type="EMBL" id="CP059732">
    <property type="protein sequence ID" value="QMW06376.1"/>
    <property type="molecule type" value="Genomic_DNA"/>
</dbReference>
<keyword evidence="2" id="KW-1185">Reference proteome</keyword>
<evidence type="ECO:0000313" key="1">
    <source>
        <dbReference type="EMBL" id="QMW06376.1"/>
    </source>
</evidence>
<dbReference type="KEGG" id="sfol:H3H32_16535"/>
<accession>A0A7G5H5I4</accession>